<comment type="caution">
    <text evidence="4">The sequence shown here is derived from an EMBL/GenBank/DDBJ whole genome shotgun (WGS) entry which is preliminary data.</text>
</comment>
<protein>
    <recommendedName>
        <fullName evidence="3">Response regulatory domain-containing protein</fullName>
    </recommendedName>
</protein>
<dbReference type="InterPro" id="IPR050595">
    <property type="entry name" value="Bact_response_regulator"/>
</dbReference>
<dbReference type="GO" id="GO:0000160">
    <property type="term" value="P:phosphorelay signal transduction system"/>
    <property type="evidence" value="ECO:0007669"/>
    <property type="project" value="InterPro"/>
</dbReference>
<evidence type="ECO:0000256" key="2">
    <source>
        <dbReference type="PROSITE-ProRule" id="PRU00169"/>
    </source>
</evidence>
<evidence type="ECO:0000313" key="5">
    <source>
        <dbReference type="Proteomes" id="UP000177960"/>
    </source>
</evidence>
<evidence type="ECO:0000313" key="4">
    <source>
        <dbReference type="EMBL" id="OGY64072.1"/>
    </source>
</evidence>
<keyword evidence="1 2" id="KW-0597">Phosphoprotein</keyword>
<organism evidence="4 5">
    <name type="scientific">Candidatus Harrisonbacteria bacterium RIFCSPHIGHO2_02_FULL_42_16</name>
    <dbReference type="NCBI Taxonomy" id="1798404"/>
    <lineage>
        <taxon>Bacteria</taxon>
        <taxon>Candidatus Harrisoniibacteriota</taxon>
    </lineage>
</organism>
<feature type="domain" description="Response regulatory" evidence="3">
    <location>
        <begin position="5"/>
        <end position="121"/>
    </location>
</feature>
<dbReference type="PROSITE" id="PS50110">
    <property type="entry name" value="RESPONSE_REGULATORY"/>
    <property type="match status" value="1"/>
</dbReference>
<dbReference type="InterPro" id="IPR011006">
    <property type="entry name" value="CheY-like_superfamily"/>
</dbReference>
<gene>
    <name evidence="4" type="ORF">A3B92_01855</name>
</gene>
<dbReference type="InterPro" id="IPR001789">
    <property type="entry name" value="Sig_transdc_resp-reg_receiver"/>
</dbReference>
<evidence type="ECO:0000259" key="3">
    <source>
        <dbReference type="PROSITE" id="PS50110"/>
    </source>
</evidence>
<dbReference type="STRING" id="1798404.A3B92_01855"/>
<proteinExistence type="predicted"/>
<dbReference type="AlphaFoldDB" id="A0A1G1ZHN5"/>
<dbReference type="CDD" id="cd17574">
    <property type="entry name" value="REC_OmpR"/>
    <property type="match status" value="1"/>
</dbReference>
<name>A0A1G1ZHN5_9BACT</name>
<sequence>MNMKKILLIEDDPFLSSLLGNRLKKEGFDLTLVRNGNEAMKALKTQKPDLALLDIILPGKSGFEVMEEIKLDPQTAKVPVFIISNLGQDTDVQRGEELGAKEYIVKARISIDEIVEKVKNFLSKNKAK</sequence>
<dbReference type="PANTHER" id="PTHR44591:SF3">
    <property type="entry name" value="RESPONSE REGULATORY DOMAIN-CONTAINING PROTEIN"/>
    <property type="match status" value="1"/>
</dbReference>
<accession>A0A1G1ZHN5</accession>
<reference evidence="4 5" key="1">
    <citation type="journal article" date="2016" name="Nat. Commun.">
        <title>Thousands of microbial genomes shed light on interconnected biogeochemical processes in an aquifer system.</title>
        <authorList>
            <person name="Anantharaman K."/>
            <person name="Brown C.T."/>
            <person name="Hug L.A."/>
            <person name="Sharon I."/>
            <person name="Castelle C.J."/>
            <person name="Probst A.J."/>
            <person name="Thomas B.C."/>
            <person name="Singh A."/>
            <person name="Wilkins M.J."/>
            <person name="Karaoz U."/>
            <person name="Brodie E.L."/>
            <person name="Williams K.H."/>
            <person name="Hubbard S.S."/>
            <person name="Banfield J.F."/>
        </authorList>
    </citation>
    <scope>NUCLEOTIDE SEQUENCE [LARGE SCALE GENOMIC DNA]</scope>
</reference>
<dbReference type="Pfam" id="PF00072">
    <property type="entry name" value="Response_reg"/>
    <property type="match status" value="1"/>
</dbReference>
<dbReference type="PANTHER" id="PTHR44591">
    <property type="entry name" value="STRESS RESPONSE REGULATOR PROTEIN 1"/>
    <property type="match status" value="1"/>
</dbReference>
<dbReference type="Gene3D" id="3.40.50.2300">
    <property type="match status" value="1"/>
</dbReference>
<dbReference type="SUPFAM" id="SSF52172">
    <property type="entry name" value="CheY-like"/>
    <property type="match status" value="1"/>
</dbReference>
<dbReference type="EMBL" id="MHJG01000010">
    <property type="protein sequence ID" value="OGY64072.1"/>
    <property type="molecule type" value="Genomic_DNA"/>
</dbReference>
<dbReference type="SMART" id="SM00448">
    <property type="entry name" value="REC"/>
    <property type="match status" value="1"/>
</dbReference>
<evidence type="ECO:0000256" key="1">
    <source>
        <dbReference type="ARBA" id="ARBA00022553"/>
    </source>
</evidence>
<feature type="modified residue" description="4-aspartylphosphate" evidence="2">
    <location>
        <position position="54"/>
    </location>
</feature>
<dbReference type="Proteomes" id="UP000177960">
    <property type="component" value="Unassembled WGS sequence"/>
</dbReference>